<dbReference type="OrthoDB" id="3511049at2759"/>
<organism evidence="2 3">
    <name type="scientific">Plectosphaerella cucumerina</name>
    <dbReference type="NCBI Taxonomy" id="40658"/>
    <lineage>
        <taxon>Eukaryota</taxon>
        <taxon>Fungi</taxon>
        <taxon>Dikarya</taxon>
        <taxon>Ascomycota</taxon>
        <taxon>Pezizomycotina</taxon>
        <taxon>Sordariomycetes</taxon>
        <taxon>Hypocreomycetidae</taxon>
        <taxon>Glomerellales</taxon>
        <taxon>Plectosphaerellaceae</taxon>
        <taxon>Plectosphaerella</taxon>
    </lineage>
</organism>
<sequence>MLPNEQHADSFKYSIVELPTPSNDDCFGPAELEASESPNTSSPDVQSFSTPPNKQHETSELSSDLSSLASPNQVELSSCQGVAEQPSNNVYNILKEMKTLIHSNKGGYVYFSEDVNARGLLKIGYAETWDEPWVLDIPDNVVYRPDLRQSNTLGKRIRQRKSTCGLWPVMKLVAPMIHAARKMEMLVRLTLVNDRRRSADSSETERFTCSIDRAEQVLRMWQRFSNLKPFTPSGQLEPVWGKYVKNGLRGRWGIYSVEKWISASLEPMLWKMESSTSSAGAASLLD</sequence>
<feature type="region of interest" description="Disordered" evidence="1">
    <location>
        <begin position="22"/>
        <end position="67"/>
    </location>
</feature>
<evidence type="ECO:0000313" key="3">
    <source>
        <dbReference type="Proteomes" id="UP000813385"/>
    </source>
</evidence>
<protein>
    <submittedName>
        <fullName evidence="2">Uncharacterized protein</fullName>
    </submittedName>
</protein>
<accession>A0A8K0TQZ3</accession>
<evidence type="ECO:0000256" key="1">
    <source>
        <dbReference type="SAM" id="MobiDB-lite"/>
    </source>
</evidence>
<evidence type="ECO:0000313" key="2">
    <source>
        <dbReference type="EMBL" id="KAH7376778.1"/>
    </source>
</evidence>
<keyword evidence="3" id="KW-1185">Reference proteome</keyword>
<proteinExistence type="predicted"/>
<dbReference type="EMBL" id="JAGPXD010000001">
    <property type="protein sequence ID" value="KAH7376778.1"/>
    <property type="molecule type" value="Genomic_DNA"/>
</dbReference>
<feature type="compositionally biased region" description="Polar residues" evidence="1">
    <location>
        <begin position="36"/>
        <end position="53"/>
    </location>
</feature>
<name>A0A8K0TQZ3_9PEZI</name>
<dbReference type="Proteomes" id="UP000813385">
    <property type="component" value="Unassembled WGS sequence"/>
</dbReference>
<dbReference type="AlphaFoldDB" id="A0A8K0TQZ3"/>
<gene>
    <name evidence="2" type="ORF">B0T11DRAFT_315004</name>
</gene>
<reference evidence="2" key="1">
    <citation type="journal article" date="2021" name="Nat. Commun.">
        <title>Genetic determinants of endophytism in the Arabidopsis root mycobiome.</title>
        <authorList>
            <person name="Mesny F."/>
            <person name="Miyauchi S."/>
            <person name="Thiergart T."/>
            <person name="Pickel B."/>
            <person name="Atanasova L."/>
            <person name="Karlsson M."/>
            <person name="Huettel B."/>
            <person name="Barry K.W."/>
            <person name="Haridas S."/>
            <person name="Chen C."/>
            <person name="Bauer D."/>
            <person name="Andreopoulos W."/>
            <person name="Pangilinan J."/>
            <person name="LaButti K."/>
            <person name="Riley R."/>
            <person name="Lipzen A."/>
            <person name="Clum A."/>
            <person name="Drula E."/>
            <person name="Henrissat B."/>
            <person name="Kohler A."/>
            <person name="Grigoriev I.V."/>
            <person name="Martin F.M."/>
            <person name="Hacquard S."/>
        </authorList>
    </citation>
    <scope>NUCLEOTIDE SEQUENCE</scope>
    <source>
        <strain evidence="2">MPI-CAGE-AT-0016</strain>
    </source>
</reference>
<comment type="caution">
    <text evidence="2">The sequence shown here is derived from an EMBL/GenBank/DDBJ whole genome shotgun (WGS) entry which is preliminary data.</text>
</comment>